<dbReference type="EMBL" id="BMXT01000001">
    <property type="protein sequence ID" value="GGY20786.1"/>
    <property type="molecule type" value="Genomic_DNA"/>
</dbReference>
<gene>
    <name evidence="2" type="ORF">GCM10008098_11790</name>
</gene>
<reference evidence="3" key="1">
    <citation type="journal article" date="2019" name="Int. J. Syst. Evol. Microbiol.">
        <title>The Global Catalogue of Microorganisms (GCM) 10K type strain sequencing project: providing services to taxonomists for standard genome sequencing and annotation.</title>
        <authorList>
            <consortium name="The Broad Institute Genomics Platform"/>
            <consortium name="The Broad Institute Genome Sequencing Center for Infectious Disease"/>
            <person name="Wu L."/>
            <person name="Ma J."/>
        </authorList>
    </citation>
    <scope>NUCLEOTIDE SEQUENCE [LARGE SCALE GENOMIC DNA]</scope>
    <source>
        <strain evidence="3">KCTC 22232</strain>
    </source>
</reference>
<keyword evidence="3" id="KW-1185">Reference proteome</keyword>
<organism evidence="2 3">
    <name type="scientific">Rhodanobacter panaciterrae</name>
    <dbReference type="NCBI Taxonomy" id="490572"/>
    <lineage>
        <taxon>Bacteria</taxon>
        <taxon>Pseudomonadati</taxon>
        <taxon>Pseudomonadota</taxon>
        <taxon>Gammaproteobacteria</taxon>
        <taxon>Lysobacterales</taxon>
        <taxon>Rhodanobacteraceae</taxon>
        <taxon>Rhodanobacter</taxon>
    </lineage>
</organism>
<evidence type="ECO:0000256" key="1">
    <source>
        <dbReference type="SAM" id="MobiDB-lite"/>
    </source>
</evidence>
<feature type="region of interest" description="Disordered" evidence="1">
    <location>
        <begin position="1"/>
        <end position="22"/>
    </location>
</feature>
<dbReference type="Proteomes" id="UP000621898">
    <property type="component" value="Unassembled WGS sequence"/>
</dbReference>
<accession>A0ABQ2ZQ91</accession>
<feature type="compositionally biased region" description="Basic and acidic residues" evidence="1">
    <location>
        <begin position="12"/>
        <end position="22"/>
    </location>
</feature>
<comment type="caution">
    <text evidence="2">The sequence shown here is derived from an EMBL/GenBank/DDBJ whole genome shotgun (WGS) entry which is preliminary data.</text>
</comment>
<evidence type="ECO:0000313" key="3">
    <source>
        <dbReference type="Proteomes" id="UP000621898"/>
    </source>
</evidence>
<evidence type="ECO:0000313" key="2">
    <source>
        <dbReference type="EMBL" id="GGY20786.1"/>
    </source>
</evidence>
<protein>
    <submittedName>
        <fullName evidence="2">Uncharacterized protein</fullName>
    </submittedName>
</protein>
<proteinExistence type="predicted"/>
<name>A0ABQ2ZQ91_9GAMM</name>
<sequence>MKRHLNSLLQRKRTEFEGARDTRRSPQFNVIDEAVTVELKDGYDWLAMIKGARASVRAH</sequence>
<dbReference type="RefSeq" id="WP_189440188.1">
    <property type="nucleotide sequence ID" value="NZ_BMXT01000001.1"/>
</dbReference>